<evidence type="ECO:0000256" key="1">
    <source>
        <dbReference type="ARBA" id="ARBA00004651"/>
    </source>
</evidence>
<feature type="transmembrane region" description="Helical" evidence="8">
    <location>
        <begin position="227"/>
        <end position="247"/>
    </location>
</feature>
<feature type="transmembrane region" description="Helical" evidence="8">
    <location>
        <begin position="379"/>
        <end position="402"/>
    </location>
</feature>
<feature type="transmembrane region" description="Helical" evidence="8">
    <location>
        <begin position="27"/>
        <end position="48"/>
    </location>
</feature>
<evidence type="ECO:0000256" key="6">
    <source>
        <dbReference type="ARBA" id="ARBA00023136"/>
    </source>
</evidence>
<reference evidence="10" key="1">
    <citation type="journal article" date="2019" name="Int. J. Syst. Evol. Microbiol.">
        <title>The Global Catalogue of Microorganisms (GCM) 10K type strain sequencing project: providing services to taxonomists for standard genome sequencing and annotation.</title>
        <authorList>
            <consortium name="The Broad Institute Genomics Platform"/>
            <consortium name="The Broad Institute Genome Sequencing Center for Infectious Disease"/>
            <person name="Wu L."/>
            <person name="Ma J."/>
        </authorList>
    </citation>
    <scope>NUCLEOTIDE SEQUENCE [LARGE SCALE GENOMIC DNA]</scope>
    <source>
        <strain evidence="10">CGMCC 1.15342</strain>
    </source>
</reference>
<keyword evidence="3" id="KW-1003">Cell membrane</keyword>
<dbReference type="RefSeq" id="WP_229717569.1">
    <property type="nucleotide sequence ID" value="NZ_BMIK01000009.1"/>
</dbReference>
<dbReference type="PANTHER" id="PTHR30354:SF22">
    <property type="entry name" value="HIGH-AFFINITY GLUCONATE TRANSPORTER"/>
    <property type="match status" value="1"/>
</dbReference>
<feature type="transmembrane region" description="Helical" evidence="8">
    <location>
        <begin position="297"/>
        <end position="318"/>
    </location>
</feature>
<feature type="transmembrane region" description="Helical" evidence="8">
    <location>
        <begin position="175"/>
        <end position="196"/>
    </location>
</feature>
<organism evidence="9 10">
    <name type="scientific">Parapedobacter defluvii</name>
    <dbReference type="NCBI Taxonomy" id="2045106"/>
    <lineage>
        <taxon>Bacteria</taxon>
        <taxon>Pseudomonadati</taxon>
        <taxon>Bacteroidota</taxon>
        <taxon>Sphingobacteriia</taxon>
        <taxon>Sphingobacteriales</taxon>
        <taxon>Sphingobacteriaceae</taxon>
        <taxon>Parapedobacter</taxon>
    </lineage>
</organism>
<dbReference type="EMBL" id="BMIK01000009">
    <property type="protein sequence ID" value="GGC34072.1"/>
    <property type="molecule type" value="Genomic_DNA"/>
</dbReference>
<evidence type="ECO:0000313" key="10">
    <source>
        <dbReference type="Proteomes" id="UP000597338"/>
    </source>
</evidence>
<feature type="transmembrane region" description="Helical" evidence="8">
    <location>
        <begin position="414"/>
        <end position="435"/>
    </location>
</feature>
<accession>A0ABQ1M425</accession>
<protein>
    <submittedName>
        <fullName evidence="9">Idonate transporter</fullName>
    </submittedName>
</protein>
<keyword evidence="5 8" id="KW-1133">Transmembrane helix</keyword>
<name>A0ABQ1M425_9SPHI</name>
<feature type="transmembrane region" description="Helical" evidence="8">
    <location>
        <begin position="55"/>
        <end position="77"/>
    </location>
</feature>
<feature type="transmembrane region" description="Helical" evidence="8">
    <location>
        <begin position="338"/>
        <end position="367"/>
    </location>
</feature>
<comment type="caution">
    <text evidence="9">The sequence shown here is derived from an EMBL/GenBank/DDBJ whole genome shotgun (WGS) entry which is preliminary data.</text>
</comment>
<proteinExistence type="inferred from homology"/>
<comment type="subcellular location">
    <subcellularLocation>
        <location evidence="1">Cell membrane</location>
        <topology evidence="1">Multi-pass membrane protein</topology>
    </subcellularLocation>
</comment>
<dbReference type="Pfam" id="PF02447">
    <property type="entry name" value="GntP_permease"/>
    <property type="match status" value="1"/>
</dbReference>
<keyword evidence="6 8" id="KW-0472">Membrane</keyword>
<sequence>MIPVIVVVGGILLLLLLVIVFKLSAFFSLLITSLAVGVALGMPVLDVIASIEKGIGSTLGSLIMILGFGVMLGKLIADGGGVQRMSTSLIRVFGTKNVQWAVVLIGFAVGIPMFYNVGFVILVPFIFAIAAQTGLPLIYVGLPMLASLSVTHGYLPPHPGPTAIGAMYHADMGLTLIYGIAVAIPAILLGGVFFSWTLKGIKPNPPVQFTNVELPAEENIPGFWTSLFTGLLPVLLIALASSLSFVLPEDSPVLAAVTFIGNPNIALLISVFVAVFTMGISRGKSMKEVMDSLEESVRSIAIILFIIGAAGAFKEVLVDSGVGDDIATWASRLSLSPLVLVWAIAAAIRVALGSATVAGLMAAGIVLPMIEATHTSPELMVLATGAGSLMFSHVNDTGFWMFKEYFGLNIRDTILSWSLMETIVSIVGLVGVLVLNNYVA</sequence>
<keyword evidence="4 8" id="KW-0812">Transmembrane</keyword>
<feature type="transmembrane region" description="Helical" evidence="8">
    <location>
        <begin position="5"/>
        <end position="21"/>
    </location>
</feature>
<keyword evidence="2" id="KW-0813">Transport</keyword>
<dbReference type="InterPro" id="IPR003474">
    <property type="entry name" value="Glcn_transporter"/>
</dbReference>
<evidence type="ECO:0000256" key="2">
    <source>
        <dbReference type="ARBA" id="ARBA00022448"/>
    </source>
</evidence>
<evidence type="ECO:0000256" key="5">
    <source>
        <dbReference type="ARBA" id="ARBA00022989"/>
    </source>
</evidence>
<gene>
    <name evidence="9" type="primary">gntM</name>
    <name evidence="9" type="ORF">GCM10011386_27690</name>
</gene>
<dbReference type="PANTHER" id="PTHR30354">
    <property type="entry name" value="GNT FAMILY GLUCONATE TRANSPORTER"/>
    <property type="match status" value="1"/>
</dbReference>
<dbReference type="Proteomes" id="UP000597338">
    <property type="component" value="Unassembled WGS sequence"/>
</dbReference>
<evidence type="ECO:0000256" key="8">
    <source>
        <dbReference type="SAM" id="Phobius"/>
    </source>
</evidence>
<evidence type="ECO:0000256" key="3">
    <source>
        <dbReference type="ARBA" id="ARBA00022475"/>
    </source>
</evidence>
<dbReference type="PIRSF" id="PIRSF002746">
    <property type="entry name" value="Gluconate_transporter"/>
    <property type="match status" value="1"/>
</dbReference>
<keyword evidence="10" id="KW-1185">Reference proteome</keyword>
<comment type="similarity">
    <text evidence="7">Belongs to the GntP permease family.</text>
</comment>
<dbReference type="NCBIfam" id="TIGR00791">
    <property type="entry name" value="gntP"/>
    <property type="match status" value="1"/>
</dbReference>
<evidence type="ECO:0000313" key="9">
    <source>
        <dbReference type="EMBL" id="GGC34072.1"/>
    </source>
</evidence>
<feature type="transmembrane region" description="Helical" evidence="8">
    <location>
        <begin position="253"/>
        <end position="276"/>
    </location>
</feature>
<evidence type="ECO:0000256" key="7">
    <source>
        <dbReference type="ARBA" id="ARBA00049663"/>
    </source>
</evidence>
<feature type="transmembrane region" description="Helical" evidence="8">
    <location>
        <begin position="97"/>
        <end position="130"/>
    </location>
</feature>
<evidence type="ECO:0000256" key="4">
    <source>
        <dbReference type="ARBA" id="ARBA00022692"/>
    </source>
</evidence>